<evidence type="ECO:0000256" key="2">
    <source>
        <dbReference type="SAM" id="MobiDB-lite"/>
    </source>
</evidence>
<comment type="caution">
    <text evidence="3">The sequence shown here is derived from an EMBL/GenBank/DDBJ whole genome shotgun (WGS) entry which is preliminary data.</text>
</comment>
<keyword evidence="1" id="KW-0175">Coiled coil</keyword>
<name>A0ABD0TTZ0_DENTH</name>
<evidence type="ECO:0000256" key="1">
    <source>
        <dbReference type="SAM" id="Coils"/>
    </source>
</evidence>
<dbReference type="AlphaFoldDB" id="A0ABD0TTZ0"/>
<keyword evidence="4" id="KW-1185">Reference proteome</keyword>
<feature type="coiled-coil region" evidence="1">
    <location>
        <begin position="146"/>
        <end position="215"/>
    </location>
</feature>
<evidence type="ECO:0000313" key="3">
    <source>
        <dbReference type="EMBL" id="KAL0903152.1"/>
    </source>
</evidence>
<organism evidence="3 4">
    <name type="scientific">Dendrobium thyrsiflorum</name>
    <name type="common">Pinecone-like raceme dendrobium</name>
    <name type="synonym">Orchid</name>
    <dbReference type="NCBI Taxonomy" id="117978"/>
    <lineage>
        <taxon>Eukaryota</taxon>
        <taxon>Viridiplantae</taxon>
        <taxon>Streptophyta</taxon>
        <taxon>Embryophyta</taxon>
        <taxon>Tracheophyta</taxon>
        <taxon>Spermatophyta</taxon>
        <taxon>Magnoliopsida</taxon>
        <taxon>Liliopsida</taxon>
        <taxon>Asparagales</taxon>
        <taxon>Orchidaceae</taxon>
        <taxon>Epidendroideae</taxon>
        <taxon>Malaxideae</taxon>
        <taxon>Dendrobiinae</taxon>
        <taxon>Dendrobium</taxon>
    </lineage>
</organism>
<protein>
    <submittedName>
        <fullName evidence="3">Uncharacterized protein</fullName>
    </submittedName>
</protein>
<reference evidence="3 4" key="1">
    <citation type="journal article" date="2024" name="Plant Biotechnol. J.">
        <title>Dendrobium thyrsiflorum genome and its molecular insights into genes involved in important horticultural traits.</title>
        <authorList>
            <person name="Chen B."/>
            <person name="Wang J.Y."/>
            <person name="Zheng P.J."/>
            <person name="Li K.L."/>
            <person name="Liang Y.M."/>
            <person name="Chen X.F."/>
            <person name="Zhang C."/>
            <person name="Zhao X."/>
            <person name="He X."/>
            <person name="Zhang G.Q."/>
            <person name="Liu Z.J."/>
            <person name="Xu Q."/>
        </authorList>
    </citation>
    <scope>NUCLEOTIDE SEQUENCE [LARGE SCALE GENOMIC DNA]</scope>
    <source>
        <strain evidence="3">GZMU011</strain>
    </source>
</reference>
<gene>
    <name evidence="3" type="ORF">M5K25_027508</name>
</gene>
<feature type="compositionally biased region" description="Polar residues" evidence="2">
    <location>
        <begin position="252"/>
        <end position="262"/>
    </location>
</feature>
<accession>A0ABD0TTZ0</accession>
<proteinExistence type="predicted"/>
<evidence type="ECO:0000313" key="4">
    <source>
        <dbReference type="Proteomes" id="UP001552299"/>
    </source>
</evidence>
<dbReference type="Proteomes" id="UP001552299">
    <property type="component" value="Unassembled WGS sequence"/>
</dbReference>
<sequence length="309" mass="35271">MHVSQGESSPSSFSLCPSSRESCVKTPVSAWVFCLHRGVVKKEERFSAGGRAVLCRRKSGAVLCRRKSGSLPSPRSGEKGVVLCRHQGVKAFGANSASDSSETAAEEEVTNLCLMADNLDHSDQEEVSDLTYDELFEVSERIHSAYRKLKRMHARLSVEHLNLQKEFEILRKDHALIDDTHMKLLDEFDELKKKCDELEKLNNEMERDGKILIDENIHREHLLNIEIMGLKHDNAYFERKWKESEENRKNPALTNFSGTPYTPSKEDSRLKNEKNSFLEVLKKKIALVSKDQVLCLLQEEEKEVSKIVL</sequence>
<dbReference type="EMBL" id="JANQDX010000020">
    <property type="protein sequence ID" value="KAL0903152.1"/>
    <property type="molecule type" value="Genomic_DNA"/>
</dbReference>
<feature type="region of interest" description="Disordered" evidence="2">
    <location>
        <begin position="248"/>
        <end position="270"/>
    </location>
</feature>